<comment type="caution">
    <text evidence="4">The sequence shown here is derived from an EMBL/GenBank/DDBJ whole genome shotgun (WGS) entry which is preliminary data.</text>
</comment>
<dbReference type="EMBL" id="CAJNXB010004308">
    <property type="protein sequence ID" value="CAF3368903.1"/>
    <property type="molecule type" value="Genomic_DNA"/>
</dbReference>
<gene>
    <name evidence="4" type="ORF">HFQ381_LOCUS24784</name>
    <name evidence="2" type="ORF">LUA448_LOCUS23207</name>
    <name evidence="1" type="ORF">TIS948_LOCUS24867</name>
    <name evidence="3" type="ORF">UJA718_LOCUS20808</name>
</gene>
<dbReference type="Proteomes" id="UP000663833">
    <property type="component" value="Unassembled WGS sequence"/>
</dbReference>
<dbReference type="OrthoDB" id="10035647at2759"/>
<dbReference type="Proteomes" id="UP000663851">
    <property type="component" value="Unassembled WGS sequence"/>
</dbReference>
<evidence type="ECO:0000313" key="1">
    <source>
        <dbReference type="EMBL" id="CAF3368903.1"/>
    </source>
</evidence>
<protein>
    <submittedName>
        <fullName evidence="4">Uncharacterized protein</fullName>
    </submittedName>
</protein>
<organism evidence="4 5">
    <name type="scientific">Rotaria socialis</name>
    <dbReference type="NCBI Taxonomy" id="392032"/>
    <lineage>
        <taxon>Eukaryota</taxon>
        <taxon>Metazoa</taxon>
        <taxon>Spiralia</taxon>
        <taxon>Gnathifera</taxon>
        <taxon>Rotifera</taxon>
        <taxon>Eurotatoria</taxon>
        <taxon>Bdelloidea</taxon>
        <taxon>Philodinida</taxon>
        <taxon>Philodinidae</taxon>
        <taxon>Rotaria</taxon>
    </lineage>
</organism>
<dbReference type="Proteomes" id="UP000663825">
    <property type="component" value="Unassembled WGS sequence"/>
</dbReference>
<dbReference type="EMBL" id="CAJNYD010002980">
    <property type="protein sequence ID" value="CAF3468802.1"/>
    <property type="molecule type" value="Genomic_DNA"/>
</dbReference>
<evidence type="ECO:0000313" key="6">
    <source>
        <dbReference type="Proteomes" id="UP000663873"/>
    </source>
</evidence>
<keyword evidence="6" id="KW-1185">Reference proteome</keyword>
<sequence>MSLSAEDLQKYVGQNLSDVKQQLEGRGCEVCEVRTGHYATGRVPIRPLVVGESQTEQPQPQRVVVVFNGDDPDKKITSIRQC</sequence>
<reference evidence="4" key="1">
    <citation type="submission" date="2021-02" db="EMBL/GenBank/DDBJ databases">
        <authorList>
            <person name="Nowell W R."/>
        </authorList>
    </citation>
    <scope>NUCLEOTIDE SEQUENCE</scope>
</reference>
<dbReference type="EMBL" id="CAJOBO010002669">
    <property type="protein sequence ID" value="CAF4462692.1"/>
    <property type="molecule type" value="Genomic_DNA"/>
</dbReference>
<name>A0A820SZJ5_9BILA</name>
<evidence type="ECO:0000313" key="3">
    <source>
        <dbReference type="EMBL" id="CAF4424028.1"/>
    </source>
</evidence>
<evidence type="ECO:0000313" key="2">
    <source>
        <dbReference type="EMBL" id="CAF3468802.1"/>
    </source>
</evidence>
<evidence type="ECO:0000313" key="5">
    <source>
        <dbReference type="Proteomes" id="UP000663851"/>
    </source>
</evidence>
<proteinExistence type="predicted"/>
<accession>A0A820SZJ5</accession>
<dbReference type="Proteomes" id="UP000663873">
    <property type="component" value="Unassembled WGS sequence"/>
</dbReference>
<dbReference type="EMBL" id="CAJOBP010003938">
    <property type="protein sequence ID" value="CAF4424028.1"/>
    <property type="molecule type" value="Genomic_DNA"/>
</dbReference>
<evidence type="ECO:0000313" key="4">
    <source>
        <dbReference type="EMBL" id="CAF4462692.1"/>
    </source>
</evidence>
<dbReference type="AlphaFoldDB" id="A0A820SZJ5"/>